<evidence type="ECO:0000313" key="4">
    <source>
        <dbReference type="Proteomes" id="UP000198832"/>
    </source>
</evidence>
<gene>
    <name evidence="3" type="ORF">SAMN04487968_103124</name>
</gene>
<dbReference type="SUPFAM" id="SSF51735">
    <property type="entry name" value="NAD(P)-binding Rossmann-fold domains"/>
    <property type="match status" value="1"/>
</dbReference>
<protein>
    <recommendedName>
        <fullName evidence="5">Short-chain dehydrogenase</fullName>
    </recommendedName>
</protein>
<reference evidence="3 4" key="1">
    <citation type="submission" date="2016-10" db="EMBL/GenBank/DDBJ databases">
        <authorList>
            <person name="de Groot N.N."/>
        </authorList>
    </citation>
    <scope>NUCLEOTIDE SEQUENCE [LARGE SCALE GENOMIC DNA]</scope>
    <source>
        <strain evidence="3 4">CGMCC 1.7056</strain>
    </source>
</reference>
<dbReference type="RefSeq" id="WP_091121099.1">
    <property type="nucleotide sequence ID" value="NZ_FOLB01000003.1"/>
</dbReference>
<dbReference type="InterPro" id="IPR002347">
    <property type="entry name" value="SDR_fam"/>
</dbReference>
<dbReference type="STRING" id="574651.SAMN04487968_103124"/>
<dbReference type="Pfam" id="PF00106">
    <property type="entry name" value="adh_short"/>
    <property type="match status" value="1"/>
</dbReference>
<keyword evidence="2" id="KW-0560">Oxidoreductase</keyword>
<dbReference type="OrthoDB" id="5115951at2"/>
<dbReference type="PANTHER" id="PTHR44196">
    <property type="entry name" value="DEHYDROGENASE/REDUCTASE SDR FAMILY MEMBER 7B"/>
    <property type="match status" value="1"/>
</dbReference>
<dbReference type="PROSITE" id="PS51257">
    <property type="entry name" value="PROKAR_LIPOPROTEIN"/>
    <property type="match status" value="1"/>
</dbReference>
<evidence type="ECO:0000256" key="2">
    <source>
        <dbReference type="ARBA" id="ARBA00023002"/>
    </source>
</evidence>
<organism evidence="3 4">
    <name type="scientific">Nocardioides terrae</name>
    <dbReference type="NCBI Taxonomy" id="574651"/>
    <lineage>
        <taxon>Bacteria</taxon>
        <taxon>Bacillati</taxon>
        <taxon>Actinomycetota</taxon>
        <taxon>Actinomycetes</taxon>
        <taxon>Propionibacteriales</taxon>
        <taxon>Nocardioidaceae</taxon>
        <taxon>Nocardioides</taxon>
    </lineage>
</organism>
<evidence type="ECO:0000313" key="3">
    <source>
        <dbReference type="EMBL" id="SFC02724.1"/>
    </source>
</evidence>
<accession>A0A1I1FTS1</accession>
<dbReference type="PRINTS" id="PR00081">
    <property type="entry name" value="GDHRDH"/>
</dbReference>
<dbReference type="InterPro" id="IPR036291">
    <property type="entry name" value="NAD(P)-bd_dom_sf"/>
</dbReference>
<dbReference type="Proteomes" id="UP000198832">
    <property type="component" value="Unassembled WGS sequence"/>
</dbReference>
<dbReference type="PANTHER" id="PTHR44196:SF1">
    <property type="entry name" value="DEHYDROGENASE_REDUCTASE SDR FAMILY MEMBER 7B"/>
    <property type="match status" value="1"/>
</dbReference>
<dbReference type="GO" id="GO:0016020">
    <property type="term" value="C:membrane"/>
    <property type="evidence" value="ECO:0007669"/>
    <property type="project" value="TreeGrafter"/>
</dbReference>
<dbReference type="Gene3D" id="3.40.50.720">
    <property type="entry name" value="NAD(P)-binding Rossmann-like Domain"/>
    <property type="match status" value="1"/>
</dbReference>
<comment type="similarity">
    <text evidence="1">Belongs to the short-chain dehydrogenases/reductases (SDR) family.</text>
</comment>
<evidence type="ECO:0000256" key="1">
    <source>
        <dbReference type="ARBA" id="ARBA00006484"/>
    </source>
</evidence>
<evidence type="ECO:0008006" key="5">
    <source>
        <dbReference type="Google" id="ProtNLM"/>
    </source>
</evidence>
<keyword evidence="4" id="KW-1185">Reference proteome</keyword>
<proteinExistence type="inferred from homology"/>
<dbReference type="EMBL" id="FOLB01000003">
    <property type="protein sequence ID" value="SFC02724.1"/>
    <property type="molecule type" value="Genomic_DNA"/>
</dbReference>
<dbReference type="GO" id="GO:0016491">
    <property type="term" value="F:oxidoreductase activity"/>
    <property type="evidence" value="ECO:0007669"/>
    <property type="project" value="UniProtKB-KW"/>
</dbReference>
<sequence>MRTIAVLGATSGIAQGCLREWVAGHDPSTGRLTLRLIGRDRTRLERVAADLGARSAEVEVTTALHDLTETTAVSQAVDAVFADGPVDVVMVAFGTMPTQQDADADPAVAADLLTVNGTLTLLAAHLATLRLLEQGSGALAVIGSVAGDRGRRSNYLYGAAKAMVATGVAGLQHRTAGTSVAITLVKPGPTATPMTDHLRGGRLSLAKVETVAGDIVRGVEGGRPVVYTPRRWRLIMAVIRLLPRPVFERTSL</sequence>
<name>A0A1I1FTS1_9ACTN</name>
<dbReference type="AlphaFoldDB" id="A0A1I1FTS1"/>